<feature type="chain" id="PRO_5015657088" evidence="1">
    <location>
        <begin position="24"/>
        <end position="202"/>
    </location>
</feature>
<gene>
    <name evidence="2" type="ORF">C7379_11312</name>
</gene>
<keyword evidence="1" id="KW-0732">Signal</keyword>
<dbReference type="EMBL" id="QENY01000013">
    <property type="protein sequence ID" value="PVX53350.1"/>
    <property type="molecule type" value="Genomic_DNA"/>
</dbReference>
<sequence>MRRHAPILRLTLWLVAVATMALAPCAKASAQMSDSDRLGMALDYFQSGKYHEARLLLQKLNAHYRLNPRFKAYLGVCCYYEWDYKQATTLLDSVIPQLSAFAPQERSIYYFANAESHFFLEQYDQALPLYQTMLSLCKPNEMPDAFYRIGFIHTYRHEWIAALDNLQSALVYYRRHRPEEQARIAQIRNMIKGCCDKIKQGH</sequence>
<reference evidence="2 3" key="1">
    <citation type="submission" date="2018-05" db="EMBL/GenBank/DDBJ databases">
        <title>Genomic Encyclopedia of Type Strains, Phase IV (KMG-IV): sequencing the most valuable type-strain genomes for metagenomic binning, comparative biology and taxonomic classification.</title>
        <authorList>
            <person name="Goeker M."/>
        </authorList>
    </citation>
    <scope>NUCLEOTIDE SEQUENCE [LARGE SCALE GENOMIC DNA]</scope>
    <source>
        <strain evidence="2 3">DSM 100333</strain>
    </source>
</reference>
<dbReference type="SUPFAM" id="SSF48452">
    <property type="entry name" value="TPR-like"/>
    <property type="match status" value="1"/>
</dbReference>
<name>A0A2U0U6S0_9BACT</name>
<evidence type="ECO:0000313" key="2">
    <source>
        <dbReference type="EMBL" id="PVX53350.1"/>
    </source>
</evidence>
<feature type="signal peptide" evidence="1">
    <location>
        <begin position="1"/>
        <end position="23"/>
    </location>
</feature>
<protein>
    <submittedName>
        <fullName evidence="2">Uncharacterized protein</fullName>
    </submittedName>
</protein>
<dbReference type="Proteomes" id="UP000245870">
    <property type="component" value="Unassembled WGS sequence"/>
</dbReference>
<comment type="caution">
    <text evidence="2">The sequence shown here is derived from an EMBL/GenBank/DDBJ whole genome shotgun (WGS) entry which is preliminary data.</text>
</comment>
<dbReference type="Gene3D" id="1.25.40.10">
    <property type="entry name" value="Tetratricopeptide repeat domain"/>
    <property type="match status" value="2"/>
</dbReference>
<organism evidence="2 3">
    <name type="scientific">Hallella colorans</name>
    <dbReference type="NCBI Taxonomy" id="1703337"/>
    <lineage>
        <taxon>Bacteria</taxon>
        <taxon>Pseudomonadati</taxon>
        <taxon>Bacteroidota</taxon>
        <taxon>Bacteroidia</taxon>
        <taxon>Bacteroidales</taxon>
        <taxon>Prevotellaceae</taxon>
        <taxon>Hallella</taxon>
    </lineage>
</organism>
<dbReference type="AlphaFoldDB" id="A0A2U0U6S0"/>
<dbReference type="RefSeq" id="WP_207773406.1">
    <property type="nucleotide sequence ID" value="NZ_QENY01000013.1"/>
</dbReference>
<keyword evidence="3" id="KW-1185">Reference proteome</keyword>
<evidence type="ECO:0000256" key="1">
    <source>
        <dbReference type="SAM" id="SignalP"/>
    </source>
</evidence>
<dbReference type="InterPro" id="IPR011990">
    <property type="entry name" value="TPR-like_helical_dom_sf"/>
</dbReference>
<evidence type="ECO:0000313" key="3">
    <source>
        <dbReference type="Proteomes" id="UP000245870"/>
    </source>
</evidence>
<proteinExistence type="predicted"/>
<accession>A0A2U0U6S0</accession>